<protein>
    <submittedName>
        <fullName evidence="7">6-phospho-beta-glucosidase</fullName>
    </submittedName>
</protein>
<dbReference type="GO" id="GO:0016052">
    <property type="term" value="P:carbohydrate catabolic process"/>
    <property type="evidence" value="ECO:0007669"/>
    <property type="project" value="TreeGrafter"/>
</dbReference>
<dbReference type="AlphaFoldDB" id="A0A4R3Z7I6"/>
<dbReference type="GO" id="GO:0008422">
    <property type="term" value="F:beta-glucosidase activity"/>
    <property type="evidence" value="ECO:0007669"/>
    <property type="project" value="TreeGrafter"/>
</dbReference>
<dbReference type="Proteomes" id="UP000295515">
    <property type="component" value="Unassembled WGS sequence"/>
</dbReference>
<evidence type="ECO:0000256" key="2">
    <source>
        <dbReference type="ARBA" id="ARBA00022801"/>
    </source>
</evidence>
<dbReference type="PROSITE" id="PS00653">
    <property type="entry name" value="GLYCOSYL_HYDROL_F1_2"/>
    <property type="match status" value="1"/>
</dbReference>
<evidence type="ECO:0000256" key="1">
    <source>
        <dbReference type="ARBA" id="ARBA00010838"/>
    </source>
</evidence>
<feature type="active site" description="Nucleophile" evidence="4">
    <location>
        <position position="366"/>
    </location>
</feature>
<dbReference type="FunFam" id="3.20.20.80:FF:000004">
    <property type="entry name" value="Beta-glucosidase 6-phospho-beta-glucosidase"/>
    <property type="match status" value="1"/>
</dbReference>
<evidence type="ECO:0000313" key="8">
    <source>
        <dbReference type="Proteomes" id="UP000295515"/>
    </source>
</evidence>
<accession>A0A4R3Z7I6</accession>
<dbReference type="RefSeq" id="WP_066446495.1">
    <property type="nucleotide sequence ID" value="NZ_JANKBF010000003.1"/>
</dbReference>
<name>A0A4R3Z7I6_9FIRM</name>
<gene>
    <name evidence="7" type="ORF">EDD60_102178</name>
</gene>
<comment type="caution">
    <text evidence="7">The sequence shown here is derived from an EMBL/GenBank/DDBJ whole genome shotgun (WGS) entry which is preliminary data.</text>
</comment>
<dbReference type="EMBL" id="SMCQ01000002">
    <property type="protein sequence ID" value="TCW02213.1"/>
    <property type="molecule type" value="Genomic_DNA"/>
</dbReference>
<proteinExistence type="inferred from homology"/>
<dbReference type="InterPro" id="IPR033132">
    <property type="entry name" value="GH_1_N_CS"/>
</dbReference>
<evidence type="ECO:0000256" key="5">
    <source>
        <dbReference type="RuleBase" id="RU003690"/>
    </source>
</evidence>
<reference evidence="7 8" key="1">
    <citation type="submission" date="2019-03" db="EMBL/GenBank/DDBJ databases">
        <title>Genomic Encyclopedia of Type Strains, Phase IV (KMG-IV): sequencing the most valuable type-strain genomes for metagenomic binning, comparative biology and taxonomic classification.</title>
        <authorList>
            <person name="Goeker M."/>
        </authorList>
    </citation>
    <scope>NUCLEOTIDE SEQUENCE [LARGE SCALE GENOMIC DNA]</scope>
    <source>
        <strain evidence="7 8">DSM 29487</strain>
    </source>
</reference>
<evidence type="ECO:0000256" key="3">
    <source>
        <dbReference type="ARBA" id="ARBA00023295"/>
    </source>
</evidence>
<keyword evidence="2 6" id="KW-0378">Hydrolase</keyword>
<dbReference type="PANTHER" id="PTHR10353:SF122">
    <property type="entry name" value="6-PHOSPHO-BETA-GLUCOSIDASE ASCB-RELATED"/>
    <property type="match status" value="1"/>
</dbReference>
<comment type="similarity">
    <text evidence="1 5">Belongs to the glycosyl hydrolase 1 family.</text>
</comment>
<dbReference type="Gene3D" id="3.20.20.80">
    <property type="entry name" value="Glycosidases"/>
    <property type="match status" value="1"/>
</dbReference>
<dbReference type="PROSITE" id="PS00572">
    <property type="entry name" value="GLYCOSYL_HYDROL_F1_1"/>
    <property type="match status" value="1"/>
</dbReference>
<dbReference type="PANTHER" id="PTHR10353">
    <property type="entry name" value="GLYCOSYL HYDROLASE"/>
    <property type="match status" value="1"/>
</dbReference>
<dbReference type="InterPro" id="IPR017853">
    <property type="entry name" value="GH"/>
</dbReference>
<dbReference type="InterPro" id="IPR001360">
    <property type="entry name" value="Glyco_hydro_1"/>
</dbReference>
<dbReference type="Pfam" id="PF00232">
    <property type="entry name" value="Glyco_hydro_1"/>
    <property type="match status" value="1"/>
</dbReference>
<dbReference type="SUPFAM" id="SSF51445">
    <property type="entry name" value="(Trans)glycosidases"/>
    <property type="match status" value="1"/>
</dbReference>
<evidence type="ECO:0000256" key="4">
    <source>
        <dbReference type="PROSITE-ProRule" id="PRU10055"/>
    </source>
</evidence>
<organism evidence="7 8">
    <name type="scientific">Longibaculum muris</name>
    <dbReference type="NCBI Taxonomy" id="1796628"/>
    <lineage>
        <taxon>Bacteria</taxon>
        <taxon>Bacillati</taxon>
        <taxon>Bacillota</taxon>
        <taxon>Erysipelotrichia</taxon>
        <taxon>Erysipelotrichales</taxon>
        <taxon>Coprobacillaceae</taxon>
        <taxon>Longibaculum</taxon>
    </lineage>
</organism>
<dbReference type="GO" id="GO:0005829">
    <property type="term" value="C:cytosol"/>
    <property type="evidence" value="ECO:0007669"/>
    <property type="project" value="TreeGrafter"/>
</dbReference>
<dbReference type="PRINTS" id="PR00131">
    <property type="entry name" value="GLHYDRLASE1"/>
</dbReference>
<evidence type="ECO:0000313" key="7">
    <source>
        <dbReference type="EMBL" id="TCW02213.1"/>
    </source>
</evidence>
<sequence length="468" mass="54409">MNKNFLWGGASAANQYEGGYHEGGRGLSINDVEMGASHGKKREIHEYVHEDIYYPSHKAVDFYHHYQEDIALMAEMGFRCYRMSIAWSRIYPHGDDEYPNEEGLKFYDKVFDELLKYNIEPIVTLHHFEMPLALVQKYGGWRNRQLIDLSVRYAKTVMQRYKNKVKYWITFNEINSLFIAGTPWHQAGIIYKEDENKVDVMFQAAHYQLVASALTVIEGKKINPDFQFGNMILYNCCYAMSCRPEDQILVHDKLLPIYYFSDVQVRGRYTNTCLAYQKKMNAHFDKEPGDEDILKQGTVDFYSFSYYASLVEGIGVEHSANGNLLDGGKNPYLESTSWGWQIDPLGLRISLNRIYDRYQIPLFISENGIGAIDQQETDGSIIDDYRIDYLKNHIKALKDAIEIDYVDCFGYAMWGPIDMISAGTGEMKKRYGFVYVDLNDRGEGTFQRKKKKSFYWYQNLIKTNANEL</sequence>
<dbReference type="InterPro" id="IPR018120">
    <property type="entry name" value="Glyco_hydro_1_AS"/>
</dbReference>
<keyword evidence="8" id="KW-1185">Reference proteome</keyword>
<keyword evidence="3 6" id="KW-0326">Glycosidase</keyword>
<evidence type="ECO:0000256" key="6">
    <source>
        <dbReference type="RuleBase" id="RU004468"/>
    </source>
</evidence>
<dbReference type="GeneID" id="98914415"/>